<keyword evidence="4" id="KW-1185">Reference proteome</keyword>
<evidence type="ECO:0000313" key="4">
    <source>
        <dbReference type="Proteomes" id="UP001187531"/>
    </source>
</evidence>
<evidence type="ECO:0000259" key="2">
    <source>
        <dbReference type="Pfam" id="PF00078"/>
    </source>
</evidence>
<dbReference type="AlphaFoldDB" id="A0AA88H3X6"/>
<feature type="domain" description="Reverse transcriptase" evidence="2">
    <location>
        <begin position="79"/>
        <end position="176"/>
    </location>
</feature>
<evidence type="ECO:0000313" key="3">
    <source>
        <dbReference type="EMBL" id="KAK2704183.1"/>
    </source>
</evidence>
<accession>A0AA88H3X6</accession>
<feature type="compositionally biased region" description="Polar residues" evidence="1">
    <location>
        <begin position="25"/>
        <end position="34"/>
    </location>
</feature>
<proteinExistence type="predicted"/>
<evidence type="ECO:0000256" key="1">
    <source>
        <dbReference type="SAM" id="MobiDB-lite"/>
    </source>
</evidence>
<reference evidence="3" key="1">
    <citation type="submission" date="2023-07" db="EMBL/GenBank/DDBJ databases">
        <title>Chromosome-level genome assembly of Artemia franciscana.</title>
        <authorList>
            <person name="Jo E."/>
        </authorList>
    </citation>
    <scope>NUCLEOTIDE SEQUENCE</scope>
    <source>
        <tissue evidence="3">Whole body</tissue>
    </source>
</reference>
<feature type="region of interest" description="Disordered" evidence="1">
    <location>
        <begin position="5"/>
        <end position="43"/>
    </location>
</feature>
<dbReference type="Proteomes" id="UP001187531">
    <property type="component" value="Unassembled WGS sequence"/>
</dbReference>
<protein>
    <recommendedName>
        <fullName evidence="2">Reverse transcriptase domain-containing protein</fullName>
    </recommendedName>
</protein>
<dbReference type="EMBL" id="JAVRJZ010000030">
    <property type="protein sequence ID" value="KAK2704183.1"/>
    <property type="molecule type" value="Genomic_DNA"/>
</dbReference>
<comment type="caution">
    <text evidence="3">The sequence shown here is derived from an EMBL/GenBank/DDBJ whole genome shotgun (WGS) entry which is preliminary data.</text>
</comment>
<dbReference type="Pfam" id="PF00078">
    <property type="entry name" value="RVT_1"/>
    <property type="match status" value="1"/>
</dbReference>
<organism evidence="3 4">
    <name type="scientific">Artemia franciscana</name>
    <name type="common">Brine shrimp</name>
    <name type="synonym">Artemia sanfranciscana</name>
    <dbReference type="NCBI Taxonomy" id="6661"/>
    <lineage>
        <taxon>Eukaryota</taxon>
        <taxon>Metazoa</taxon>
        <taxon>Ecdysozoa</taxon>
        <taxon>Arthropoda</taxon>
        <taxon>Crustacea</taxon>
        <taxon>Branchiopoda</taxon>
        <taxon>Anostraca</taxon>
        <taxon>Artemiidae</taxon>
        <taxon>Artemia</taxon>
    </lineage>
</organism>
<name>A0AA88H3X6_ARTSF</name>
<dbReference type="PANTHER" id="PTHR33332">
    <property type="entry name" value="REVERSE TRANSCRIPTASE DOMAIN-CONTAINING PROTEIN"/>
    <property type="match status" value="1"/>
</dbReference>
<dbReference type="InterPro" id="IPR000477">
    <property type="entry name" value="RT_dom"/>
</dbReference>
<gene>
    <name evidence="3" type="ORF">QYM36_017544</name>
</gene>
<sequence length="209" mass="23270">MKCLRKQQGIVPNMNHLNGERVKSSIGNNPSDGTLEQHLPPPSDISLRLRPTTHEVNEMASDIRNGAAGVDFLSLKVANHEILLKKLENAGIRGNALKILVSFLRRRSLHGQVNEAESGYFPINCGVPQGSPFGPLLFAIYINDLQGELSDLMRDLNEENANSKPRKSLVLFADDTNHPVMALTETSFVFNEGRYDPHREMDETKEAQN</sequence>